<organism evidence="6 7">
    <name type="scientific">Nocardia terpenica</name>
    <dbReference type="NCBI Taxonomy" id="455432"/>
    <lineage>
        <taxon>Bacteria</taxon>
        <taxon>Bacillati</taxon>
        <taxon>Actinomycetota</taxon>
        <taxon>Actinomycetes</taxon>
        <taxon>Mycobacteriales</taxon>
        <taxon>Nocardiaceae</taxon>
        <taxon>Nocardia</taxon>
    </lineage>
</organism>
<comment type="subcellular location">
    <subcellularLocation>
        <location evidence="1">Cytoplasm</location>
    </subcellularLocation>
</comment>
<dbReference type="CDD" id="cd00397">
    <property type="entry name" value="DNA_BRE_C"/>
    <property type="match status" value="1"/>
</dbReference>
<dbReference type="PANTHER" id="PTHR30349:SF77">
    <property type="entry name" value="TYROSINE RECOMBINASE XERC"/>
    <property type="match status" value="1"/>
</dbReference>
<dbReference type="InterPro" id="IPR010998">
    <property type="entry name" value="Integrase_recombinase_N"/>
</dbReference>
<evidence type="ECO:0000313" key="7">
    <source>
        <dbReference type="Proteomes" id="UP000500953"/>
    </source>
</evidence>
<dbReference type="GO" id="GO:0006310">
    <property type="term" value="P:DNA recombination"/>
    <property type="evidence" value="ECO:0007669"/>
    <property type="project" value="UniProtKB-KW"/>
</dbReference>
<dbReference type="PROSITE" id="PS51898">
    <property type="entry name" value="TYR_RECOMBINASE"/>
    <property type="match status" value="1"/>
</dbReference>
<dbReference type="InterPro" id="IPR011010">
    <property type="entry name" value="DNA_brk_join_enz"/>
</dbReference>
<dbReference type="SUPFAM" id="SSF56349">
    <property type="entry name" value="DNA breaking-rejoining enzymes"/>
    <property type="match status" value="1"/>
</dbReference>
<dbReference type="AlphaFoldDB" id="A0A6G9ZDR1"/>
<dbReference type="InterPro" id="IPR050090">
    <property type="entry name" value="Tyrosine_recombinase_XerCD"/>
</dbReference>
<accession>A0A6G9ZDR1</accession>
<reference evidence="6 7" key="1">
    <citation type="journal article" date="2019" name="ACS Chem. Biol.">
        <title>Identification and Mobilization of a Cryptic Antibiotic Biosynthesis Gene Locus from a Human-Pathogenic Nocardia Isolate.</title>
        <authorList>
            <person name="Herisse M."/>
            <person name="Ishida K."/>
            <person name="Porter J.L."/>
            <person name="Howden B."/>
            <person name="Hertweck C."/>
            <person name="Stinear T.P."/>
            <person name="Pidot S.J."/>
        </authorList>
    </citation>
    <scope>NUCLEOTIDE SEQUENCE [LARGE SCALE GENOMIC DNA]</scope>
    <source>
        <strain evidence="6 7">AUSMDU00012715</strain>
    </source>
</reference>
<protein>
    <submittedName>
        <fullName evidence="6">Tyrosine-type recombinase/integrase</fullName>
    </submittedName>
</protein>
<dbReference type="Gene3D" id="1.10.443.10">
    <property type="entry name" value="Intergrase catalytic core"/>
    <property type="match status" value="1"/>
</dbReference>
<dbReference type="RefSeq" id="WP_167490970.1">
    <property type="nucleotide sequence ID" value="NZ_CP046173.1"/>
</dbReference>
<dbReference type="GO" id="GO:0003677">
    <property type="term" value="F:DNA binding"/>
    <property type="evidence" value="ECO:0007669"/>
    <property type="project" value="UniProtKB-KW"/>
</dbReference>
<dbReference type="InterPro" id="IPR002104">
    <property type="entry name" value="Integrase_catalytic"/>
</dbReference>
<dbReference type="InterPro" id="IPR004107">
    <property type="entry name" value="Integrase_SAM-like_N"/>
</dbReference>
<proteinExistence type="predicted"/>
<dbReference type="GO" id="GO:0015074">
    <property type="term" value="P:DNA integration"/>
    <property type="evidence" value="ECO:0007669"/>
    <property type="project" value="UniProtKB-KW"/>
</dbReference>
<dbReference type="Proteomes" id="UP000500953">
    <property type="component" value="Chromosome"/>
</dbReference>
<dbReference type="PANTHER" id="PTHR30349">
    <property type="entry name" value="PHAGE INTEGRASE-RELATED"/>
    <property type="match status" value="1"/>
</dbReference>
<dbReference type="InterPro" id="IPR013762">
    <property type="entry name" value="Integrase-like_cat_sf"/>
</dbReference>
<evidence type="ECO:0000256" key="3">
    <source>
        <dbReference type="ARBA" id="ARBA00023125"/>
    </source>
</evidence>
<sequence>MFGEGQHGAEGDSADVQQMALAGLSTPVLAAFKSELASMPFASDTRDTYLGRVGVYLRWLASSTDHPDALSTVEGRDRATAAYCEHLVNNSTINVTLAALDVFYRWLQLGQVTTPRAVVDQIESKTLTLKQQSRLLSAAAQRSLRDYALITLALDVGPRVSEIRALDDSDVTGDLGADDVEAALTAPNGTTRTVPVGVGTRAVLRAWRAERPRYLPASAVASGPLFLSFSGDGRLATRTIDDIIRFAGRTADLEISASTLRNTVEQRLLGSGLPDAVVATLMGQSEPNPARIRVLTPSAQLAFDLGA</sequence>
<evidence type="ECO:0000256" key="1">
    <source>
        <dbReference type="ARBA" id="ARBA00004496"/>
    </source>
</evidence>
<dbReference type="GO" id="GO:0005737">
    <property type="term" value="C:cytoplasm"/>
    <property type="evidence" value="ECO:0007669"/>
    <property type="project" value="UniProtKB-SubCell"/>
</dbReference>
<dbReference type="EMBL" id="CP046173">
    <property type="protein sequence ID" value="QIS23652.1"/>
    <property type="molecule type" value="Genomic_DNA"/>
</dbReference>
<name>A0A6G9ZDR1_9NOCA</name>
<gene>
    <name evidence="6" type="ORF">F6W96_40670</name>
</gene>
<dbReference type="Gene3D" id="1.10.150.130">
    <property type="match status" value="1"/>
</dbReference>
<keyword evidence="4" id="KW-0233">DNA recombination</keyword>
<dbReference type="Pfam" id="PF00589">
    <property type="entry name" value="Phage_integrase"/>
    <property type="match status" value="1"/>
</dbReference>
<evidence type="ECO:0000259" key="5">
    <source>
        <dbReference type="PROSITE" id="PS51898"/>
    </source>
</evidence>
<dbReference type="Pfam" id="PF02899">
    <property type="entry name" value="Phage_int_SAM_1"/>
    <property type="match status" value="1"/>
</dbReference>
<evidence type="ECO:0000256" key="4">
    <source>
        <dbReference type="ARBA" id="ARBA00023172"/>
    </source>
</evidence>
<feature type="domain" description="Tyr recombinase" evidence="5">
    <location>
        <begin position="122"/>
        <end position="307"/>
    </location>
</feature>
<evidence type="ECO:0000313" key="6">
    <source>
        <dbReference type="EMBL" id="QIS23652.1"/>
    </source>
</evidence>
<keyword evidence="2" id="KW-0229">DNA integration</keyword>
<evidence type="ECO:0000256" key="2">
    <source>
        <dbReference type="ARBA" id="ARBA00022908"/>
    </source>
</evidence>
<keyword evidence="3" id="KW-0238">DNA-binding</keyword>